<proteinExistence type="inferred from homology"/>
<evidence type="ECO:0000256" key="8">
    <source>
        <dbReference type="ARBA" id="ARBA00022692"/>
    </source>
</evidence>
<keyword evidence="7" id="KW-0808">Transferase</keyword>
<feature type="transmembrane region" description="Helical" evidence="11">
    <location>
        <begin position="291"/>
        <end position="314"/>
    </location>
</feature>
<evidence type="ECO:0000313" key="13">
    <source>
        <dbReference type="Proteomes" id="UP000007879"/>
    </source>
</evidence>
<comment type="pathway">
    <text evidence="3">Sphingolipid metabolism.</text>
</comment>
<evidence type="ECO:0000256" key="3">
    <source>
        <dbReference type="ARBA" id="ARBA00004991"/>
    </source>
</evidence>
<dbReference type="RefSeq" id="XP_019854175.1">
    <property type="nucleotide sequence ID" value="XM_019998616.1"/>
</dbReference>
<keyword evidence="6" id="KW-0328">Glycosyltransferase</keyword>
<name>A0AAN0JAT5_AMPQE</name>
<reference evidence="12" key="2">
    <citation type="submission" date="2024-06" db="UniProtKB">
        <authorList>
            <consortium name="EnsemblMetazoa"/>
        </authorList>
    </citation>
    <scope>IDENTIFICATION</scope>
</reference>
<dbReference type="SUPFAM" id="SSF53448">
    <property type="entry name" value="Nucleotide-diphospho-sugar transferases"/>
    <property type="match status" value="1"/>
</dbReference>
<sequence length="407" mass="46726">MSLPFNATGSPPSPVIAEDPSLVPGSLHWLISKIPLVISLIVLLYYVVYMSVHVLAISYAYFKLHSWKPKHHLVKPDSLPGVTVIKPIIGVDRNMRDNLESFFKLSYPKFELFLCLAESKATPPPSLPIIEELRELYPHVPVQLFMGKGERERERERERESRCLSLSLFIQLPYVSPNSMETFADFLDKVYFGTQHSRVYLWANLIRRNCATGMSWVIKKSAIEQEGGIKVFSEYLAEDYFIGKALWTRGWTLALSSLPALQNPGSRSLSLFKNRVIRWGRLRATMMPLPVLFEPFTECFVLGFVGSCVIHYLINSTPYQHVLLVSGLHRFIFIFICHTLIWLLCDLLLIRVIENGPVTSLWKVLIVWILRELWALPLFITSSCSREITWRGVRFQLHFGGKATKID</sequence>
<dbReference type="Pfam" id="PF13506">
    <property type="entry name" value="Glyco_transf_21"/>
    <property type="match status" value="1"/>
</dbReference>
<comment type="subcellular location">
    <subcellularLocation>
        <location evidence="1">Membrane</location>
        <topology evidence="1">Multi-pass membrane protein</topology>
    </subcellularLocation>
</comment>
<dbReference type="Proteomes" id="UP000007879">
    <property type="component" value="Unassembled WGS sequence"/>
</dbReference>
<evidence type="ECO:0000313" key="12">
    <source>
        <dbReference type="EnsemblMetazoa" id="XP_019854175.1"/>
    </source>
</evidence>
<keyword evidence="13" id="KW-1185">Reference proteome</keyword>
<accession>A0AAN0JAT5</accession>
<evidence type="ECO:0000256" key="10">
    <source>
        <dbReference type="ARBA" id="ARBA00023136"/>
    </source>
</evidence>
<organism evidence="12 13">
    <name type="scientific">Amphimedon queenslandica</name>
    <name type="common">Sponge</name>
    <dbReference type="NCBI Taxonomy" id="400682"/>
    <lineage>
        <taxon>Eukaryota</taxon>
        <taxon>Metazoa</taxon>
        <taxon>Porifera</taxon>
        <taxon>Demospongiae</taxon>
        <taxon>Heteroscleromorpha</taxon>
        <taxon>Haplosclerida</taxon>
        <taxon>Niphatidae</taxon>
        <taxon>Amphimedon</taxon>
    </lineage>
</organism>
<comment type="similarity">
    <text evidence="4">Belongs to the glycosyltransferase 2 family.</text>
</comment>
<dbReference type="AlphaFoldDB" id="A0AAN0JAT5"/>
<dbReference type="EC" id="2.4.1.80" evidence="5"/>
<reference evidence="13" key="1">
    <citation type="journal article" date="2010" name="Nature">
        <title>The Amphimedon queenslandica genome and the evolution of animal complexity.</title>
        <authorList>
            <person name="Srivastava M."/>
            <person name="Simakov O."/>
            <person name="Chapman J."/>
            <person name="Fahey B."/>
            <person name="Gauthier M.E."/>
            <person name="Mitros T."/>
            <person name="Richards G.S."/>
            <person name="Conaco C."/>
            <person name="Dacre M."/>
            <person name="Hellsten U."/>
            <person name="Larroux C."/>
            <person name="Putnam N.H."/>
            <person name="Stanke M."/>
            <person name="Adamska M."/>
            <person name="Darling A."/>
            <person name="Degnan S.M."/>
            <person name="Oakley T.H."/>
            <person name="Plachetzki D.C."/>
            <person name="Zhai Y."/>
            <person name="Adamski M."/>
            <person name="Calcino A."/>
            <person name="Cummins S.F."/>
            <person name="Goodstein D.M."/>
            <person name="Harris C."/>
            <person name="Jackson D.J."/>
            <person name="Leys S.P."/>
            <person name="Shu S."/>
            <person name="Woodcroft B.J."/>
            <person name="Vervoort M."/>
            <person name="Kosik K.S."/>
            <person name="Manning G."/>
            <person name="Degnan B.M."/>
            <person name="Rokhsar D.S."/>
        </authorList>
    </citation>
    <scope>NUCLEOTIDE SEQUENCE [LARGE SCALE GENOMIC DNA]</scope>
</reference>
<keyword evidence="10 11" id="KW-0472">Membrane</keyword>
<dbReference type="KEGG" id="aqu:100631446"/>
<dbReference type="GO" id="GO:0008120">
    <property type="term" value="F:ceramide glucosyltransferase activity"/>
    <property type="evidence" value="ECO:0007669"/>
    <property type="project" value="UniProtKB-EC"/>
</dbReference>
<feature type="transmembrane region" description="Helical" evidence="11">
    <location>
        <begin position="326"/>
        <end position="349"/>
    </location>
</feature>
<evidence type="ECO:0000256" key="4">
    <source>
        <dbReference type="ARBA" id="ARBA00006739"/>
    </source>
</evidence>
<evidence type="ECO:0000256" key="5">
    <source>
        <dbReference type="ARBA" id="ARBA00012699"/>
    </source>
</evidence>
<dbReference type="PANTHER" id="PTHR12726:SF0">
    <property type="entry name" value="CERAMIDE GLUCOSYLTRANSFERASE"/>
    <property type="match status" value="1"/>
</dbReference>
<protein>
    <recommendedName>
        <fullName evidence="5">ceramide glucosyltransferase</fullName>
        <ecNumber evidence="5">2.4.1.80</ecNumber>
    </recommendedName>
</protein>
<keyword evidence="9 11" id="KW-1133">Transmembrane helix</keyword>
<evidence type="ECO:0000256" key="11">
    <source>
        <dbReference type="SAM" id="Phobius"/>
    </source>
</evidence>
<dbReference type="EnsemblMetazoa" id="XM_019998616.1">
    <property type="protein sequence ID" value="XP_019854175.1"/>
    <property type="gene ID" value="LOC100631446"/>
</dbReference>
<dbReference type="GO" id="GO:0016020">
    <property type="term" value="C:membrane"/>
    <property type="evidence" value="ECO:0007669"/>
    <property type="project" value="UniProtKB-SubCell"/>
</dbReference>
<evidence type="ECO:0000256" key="9">
    <source>
        <dbReference type="ARBA" id="ARBA00022989"/>
    </source>
</evidence>
<feature type="transmembrane region" description="Helical" evidence="11">
    <location>
        <begin position="36"/>
        <end position="62"/>
    </location>
</feature>
<evidence type="ECO:0000256" key="6">
    <source>
        <dbReference type="ARBA" id="ARBA00022676"/>
    </source>
</evidence>
<evidence type="ECO:0000256" key="2">
    <source>
        <dbReference type="ARBA" id="ARBA00004760"/>
    </source>
</evidence>
<dbReference type="PANTHER" id="PTHR12726">
    <property type="entry name" value="CERAMIDE GLUCOSYLTRANSFERASE"/>
    <property type="match status" value="1"/>
</dbReference>
<comment type="pathway">
    <text evidence="2">Lipid metabolism; sphingolipid metabolism.</text>
</comment>
<evidence type="ECO:0000256" key="7">
    <source>
        <dbReference type="ARBA" id="ARBA00022679"/>
    </source>
</evidence>
<keyword evidence="8 11" id="KW-0812">Transmembrane</keyword>
<dbReference type="InterPro" id="IPR025993">
    <property type="entry name" value="Ceramide_glucosylTrfase"/>
</dbReference>
<dbReference type="GeneID" id="100631446"/>
<dbReference type="GO" id="GO:0006679">
    <property type="term" value="P:glucosylceramide biosynthetic process"/>
    <property type="evidence" value="ECO:0007669"/>
    <property type="project" value="TreeGrafter"/>
</dbReference>
<evidence type="ECO:0000256" key="1">
    <source>
        <dbReference type="ARBA" id="ARBA00004141"/>
    </source>
</evidence>
<dbReference type="InterPro" id="IPR029044">
    <property type="entry name" value="Nucleotide-diphossugar_trans"/>
</dbReference>